<proteinExistence type="predicted"/>
<accession>A0A5M3X353</accession>
<dbReference type="EMBL" id="BLAE01000044">
    <property type="protein sequence ID" value="GES13253.1"/>
    <property type="molecule type" value="Genomic_DNA"/>
</dbReference>
<sequence length="449" mass="47854">MTASIDLPGGTYRLREPVTWPHPPGPPANRVVYAAAHVVADPMGDNTPGSPAAVDWEATLHFRRHLWSYGLRVADAMDTAQRNNGLDWAATRELIRLSAAAARELGDPADLIACGAGTDHVPGARTPQAIEAAYQEQITTVQESGATVILMASRQLAAITHAPEDYQAVYGKLLAEVERPAILHWLGEAFDPNLAGYWGSRNIEAATASFLELIHANAPKIDGVKVSLLDESHEVRLRAALPEGVRLYTGDDFNYPSLIKSGSHALLGIFDAIAPAAAAAFQALDAAEGPHPRRLPTGTAPQPDVLDRPHPGVVLGPGDDPASDELGIEPQPGPPEKAGGTSTLTDPDISEISASTADRLADYDRILAPTVALSRKIFEAPTFHYKTGIVFLAWLNGHQDAFTMVNGAQSARSLSHLAEVFRLADQAGLLADPELAVSRMRAFLAVHGR</sequence>
<evidence type="ECO:0008006" key="4">
    <source>
        <dbReference type="Google" id="ProtNLM"/>
    </source>
</evidence>
<dbReference type="InterPro" id="IPR009334">
    <property type="entry name" value="DUF993"/>
</dbReference>
<dbReference type="Gene3D" id="3.20.20.70">
    <property type="entry name" value="Aldolase class I"/>
    <property type="match status" value="2"/>
</dbReference>
<name>A0A5M3X353_9ACTN</name>
<dbReference type="Pfam" id="PF06187">
    <property type="entry name" value="DUF993"/>
    <property type="match status" value="2"/>
</dbReference>
<keyword evidence="3" id="KW-1185">Reference proteome</keyword>
<dbReference type="RefSeq" id="WP_246268892.1">
    <property type="nucleotide sequence ID" value="NZ_BAAAHL010000025.1"/>
</dbReference>
<comment type="caution">
    <text evidence="2">The sequence shown here is derived from an EMBL/GenBank/DDBJ whole genome shotgun (WGS) entry which is preliminary data.</text>
</comment>
<dbReference type="AlphaFoldDB" id="A0A5M3X353"/>
<reference evidence="2 3" key="1">
    <citation type="submission" date="2019-10" db="EMBL/GenBank/DDBJ databases">
        <title>Whole genome shotgun sequence of Acrocarpospora macrocephala NBRC 16266.</title>
        <authorList>
            <person name="Ichikawa N."/>
            <person name="Kimura A."/>
            <person name="Kitahashi Y."/>
            <person name="Komaki H."/>
            <person name="Oguchi A."/>
        </authorList>
    </citation>
    <scope>NUCLEOTIDE SEQUENCE [LARGE SCALE GENOMIC DNA]</scope>
    <source>
        <strain evidence="2 3">NBRC 16266</strain>
    </source>
</reference>
<evidence type="ECO:0000313" key="2">
    <source>
        <dbReference type="EMBL" id="GES13253.1"/>
    </source>
</evidence>
<dbReference type="Proteomes" id="UP000331127">
    <property type="component" value="Unassembled WGS sequence"/>
</dbReference>
<gene>
    <name evidence="2" type="ORF">Amac_068500</name>
</gene>
<evidence type="ECO:0000313" key="3">
    <source>
        <dbReference type="Proteomes" id="UP000331127"/>
    </source>
</evidence>
<dbReference type="SUPFAM" id="SSF51569">
    <property type="entry name" value="Aldolase"/>
    <property type="match status" value="1"/>
</dbReference>
<feature type="region of interest" description="Disordered" evidence="1">
    <location>
        <begin position="288"/>
        <end position="348"/>
    </location>
</feature>
<dbReference type="InterPro" id="IPR013785">
    <property type="entry name" value="Aldolase_TIM"/>
</dbReference>
<protein>
    <recommendedName>
        <fullName evidence="4">Dihydrodipicolinate synthase family protein</fullName>
    </recommendedName>
</protein>
<evidence type="ECO:0000256" key="1">
    <source>
        <dbReference type="SAM" id="MobiDB-lite"/>
    </source>
</evidence>
<organism evidence="2 3">
    <name type="scientific">Acrocarpospora macrocephala</name>
    <dbReference type="NCBI Taxonomy" id="150177"/>
    <lineage>
        <taxon>Bacteria</taxon>
        <taxon>Bacillati</taxon>
        <taxon>Actinomycetota</taxon>
        <taxon>Actinomycetes</taxon>
        <taxon>Streptosporangiales</taxon>
        <taxon>Streptosporangiaceae</taxon>
        <taxon>Acrocarpospora</taxon>
    </lineage>
</organism>